<dbReference type="Proteomes" id="UP000326354">
    <property type="component" value="Chromosome"/>
</dbReference>
<feature type="domain" description="Protein kinase" evidence="5">
    <location>
        <begin position="8"/>
        <end position="280"/>
    </location>
</feature>
<dbReference type="PROSITE" id="PS00108">
    <property type="entry name" value="PROTEIN_KINASE_ST"/>
    <property type="match status" value="1"/>
</dbReference>
<keyword evidence="6" id="KW-0808">Transferase</keyword>
<dbReference type="SMART" id="SM00220">
    <property type="entry name" value="S_TKc"/>
    <property type="match status" value="1"/>
</dbReference>
<keyword evidence="4" id="KW-1133">Transmembrane helix</keyword>
<dbReference type="InterPro" id="IPR053235">
    <property type="entry name" value="Ser_Thr_kinase"/>
</dbReference>
<dbReference type="Gene3D" id="1.10.510.10">
    <property type="entry name" value="Transferase(Phosphotransferase) domain 1"/>
    <property type="match status" value="1"/>
</dbReference>
<evidence type="ECO:0000256" key="4">
    <source>
        <dbReference type="SAM" id="Phobius"/>
    </source>
</evidence>
<dbReference type="KEGG" id="uam:UABAM_04250"/>
<evidence type="ECO:0000313" key="6">
    <source>
        <dbReference type="EMBL" id="BBM85871.1"/>
    </source>
</evidence>
<dbReference type="InterPro" id="IPR000719">
    <property type="entry name" value="Prot_kinase_dom"/>
</dbReference>
<evidence type="ECO:0000313" key="7">
    <source>
        <dbReference type="Proteomes" id="UP000326354"/>
    </source>
</evidence>
<proteinExistence type="predicted"/>
<keyword evidence="4" id="KW-0812">Transmembrane</keyword>
<sequence>MQNLHSKYKLGKIIGSGGMGRVYLGYNIQTKEKVAIKQIIFPANTRSQTRERAIREYEFLSAINHPNIVKAYDFYEIGDHIFLVMEYAEGVSLEEIIQNKPSSLSLKEQLAIAIQISQAVYLINTAGIIHRDIKPLNIMVDERRKNVKLLDLGLGKDLEHRPNDLTQGGAVGTPAYMSPEQIEGLISKNSDVFSVGTTLYQFFAWAKLSPFQKATTISTWNAVTNRNVPSLWEILPQQAKNEVPIYQKISLIVEKCLEKDAQNRLPSCKDLVDELATIFYELKTDSTTIIYDDTVINRKWKPSIEVSSEEIRKLQKLRAKYGSDFDLSRSKRYIASRRKQRQNQYIYIVMFCFLLTGLVIGVTINRFAGQETEEKQQATVKLSVLEKKLQDCILAAQQKQFQECARQLSGMENIRDHKIYTGDPLCKLVSYVYRGKWKRAFELTPAVLRAEKYGAVGVYYCLRTFACLGQYHLLLVYSDIFARRYPQLQPQIFHPVCYYPLGQFENAFFALGNWNPHDDFQQQEKNINDAFLQYWILHSRDKGNNWKHLENFVAKNLDKTVFAHMLPLLKAHATKNHSKVAKLSRGLFSLYPELTETRYFYTRSKIKENKEQLAQLYHTQKDYPHFFLVNILLGKWSQKMQCNFTFNKPLFNAYADAIKLSIKVYAKDDEKLSQLVNFMENGKDFMDHQSKIEKIRGNKATSTLYRWQAIRRDPLQISFLNKGDLQELPLEQQLLLLLDLNWYFYRLQRLDKFATKSFKKKIAKAHPLFREKIPQLVKKKPNIFSMVKNYHTLPGDFLLNLYKKSGIELQGQILRCLLAQNHPQFSQVLKNYKGKDAHKLNTWYSIDQICRKFKDGLSSTQAHQLLKKLQKCQEQDPRFYYDSLYQLELLRIRSLLQKSVDDKVLKLLYDLAQKTSRYSFFHSKRFPTQHVYDEFVKYLPVSVKVYIRQANLYRKLQKMALAYRHVQFGFYLLKLTSEQQNWYRQLENLEQSLLKVLEKK</sequence>
<dbReference type="SUPFAM" id="SSF56112">
    <property type="entry name" value="Protein kinase-like (PK-like)"/>
    <property type="match status" value="1"/>
</dbReference>
<dbReference type="GO" id="GO:0005737">
    <property type="term" value="C:cytoplasm"/>
    <property type="evidence" value="ECO:0007669"/>
    <property type="project" value="TreeGrafter"/>
</dbReference>
<dbReference type="GO" id="GO:0005524">
    <property type="term" value="F:ATP binding"/>
    <property type="evidence" value="ECO:0007669"/>
    <property type="project" value="UniProtKB-UniRule"/>
</dbReference>
<dbReference type="InterPro" id="IPR017441">
    <property type="entry name" value="Protein_kinase_ATP_BS"/>
</dbReference>
<dbReference type="AlphaFoldDB" id="A0A5S9IR10"/>
<dbReference type="PANTHER" id="PTHR24361">
    <property type="entry name" value="MITOGEN-ACTIVATED KINASE KINASE KINASE"/>
    <property type="match status" value="1"/>
</dbReference>
<keyword evidence="4" id="KW-0472">Membrane</keyword>
<dbReference type="InterPro" id="IPR008271">
    <property type="entry name" value="Ser/Thr_kinase_AS"/>
</dbReference>
<dbReference type="CDD" id="cd14014">
    <property type="entry name" value="STKc_PknB_like"/>
    <property type="match status" value="1"/>
</dbReference>
<gene>
    <name evidence="6" type="ORF">UABAM_04250</name>
</gene>
<evidence type="ECO:0000256" key="2">
    <source>
        <dbReference type="ARBA" id="ARBA00022840"/>
    </source>
</evidence>
<keyword evidence="7" id="KW-1185">Reference proteome</keyword>
<dbReference type="InterPro" id="IPR011009">
    <property type="entry name" value="Kinase-like_dom_sf"/>
</dbReference>
<dbReference type="PROSITE" id="PS00107">
    <property type="entry name" value="PROTEIN_KINASE_ATP"/>
    <property type="match status" value="1"/>
</dbReference>
<organism evidence="6 7">
    <name type="scientific">Uabimicrobium amorphum</name>
    <dbReference type="NCBI Taxonomy" id="2596890"/>
    <lineage>
        <taxon>Bacteria</taxon>
        <taxon>Pseudomonadati</taxon>
        <taxon>Planctomycetota</taxon>
        <taxon>Candidatus Uabimicrobiia</taxon>
        <taxon>Candidatus Uabimicrobiales</taxon>
        <taxon>Candidatus Uabimicrobiaceae</taxon>
        <taxon>Candidatus Uabimicrobium</taxon>
    </lineage>
</organism>
<reference evidence="6 7" key="1">
    <citation type="submission" date="2019-08" db="EMBL/GenBank/DDBJ databases">
        <title>Complete genome sequence of Candidatus Uab amorphum.</title>
        <authorList>
            <person name="Shiratori T."/>
            <person name="Suzuki S."/>
            <person name="Kakizawa Y."/>
            <person name="Ishida K."/>
        </authorList>
    </citation>
    <scope>NUCLEOTIDE SEQUENCE [LARGE SCALE GENOMIC DNA]</scope>
    <source>
        <strain evidence="6 7">SRT547</strain>
    </source>
</reference>
<accession>A0A5S9IR10</accession>
<keyword evidence="2 3" id="KW-0067">ATP-binding</keyword>
<evidence type="ECO:0000256" key="1">
    <source>
        <dbReference type="ARBA" id="ARBA00022741"/>
    </source>
</evidence>
<protein>
    <submittedName>
        <fullName evidence="6">Protein kinase</fullName>
    </submittedName>
</protein>
<feature type="transmembrane region" description="Helical" evidence="4">
    <location>
        <begin position="345"/>
        <end position="364"/>
    </location>
</feature>
<feature type="binding site" evidence="3">
    <location>
        <position position="37"/>
    </location>
    <ligand>
        <name>ATP</name>
        <dbReference type="ChEBI" id="CHEBI:30616"/>
    </ligand>
</feature>
<dbReference type="Pfam" id="PF00069">
    <property type="entry name" value="Pkinase"/>
    <property type="match status" value="1"/>
</dbReference>
<keyword evidence="6" id="KW-0418">Kinase</keyword>
<evidence type="ECO:0000259" key="5">
    <source>
        <dbReference type="PROSITE" id="PS50011"/>
    </source>
</evidence>
<keyword evidence="1 3" id="KW-0547">Nucleotide-binding</keyword>
<dbReference type="RefSeq" id="WP_173013468.1">
    <property type="nucleotide sequence ID" value="NZ_AP019860.1"/>
</dbReference>
<dbReference type="EMBL" id="AP019860">
    <property type="protein sequence ID" value="BBM85871.1"/>
    <property type="molecule type" value="Genomic_DNA"/>
</dbReference>
<name>A0A5S9IR10_UABAM</name>
<dbReference type="PROSITE" id="PS50011">
    <property type="entry name" value="PROTEIN_KINASE_DOM"/>
    <property type="match status" value="1"/>
</dbReference>
<evidence type="ECO:0000256" key="3">
    <source>
        <dbReference type="PROSITE-ProRule" id="PRU10141"/>
    </source>
</evidence>
<dbReference type="GO" id="GO:0004674">
    <property type="term" value="F:protein serine/threonine kinase activity"/>
    <property type="evidence" value="ECO:0007669"/>
    <property type="project" value="TreeGrafter"/>
</dbReference>